<keyword evidence="2" id="KW-1133">Transmembrane helix</keyword>
<protein>
    <submittedName>
        <fullName evidence="3">Uncharacterized protein</fullName>
    </submittedName>
</protein>
<gene>
    <name evidence="3" type="ORF">Pth03_02070</name>
</gene>
<dbReference type="Proteomes" id="UP000605992">
    <property type="component" value="Unassembled WGS sequence"/>
</dbReference>
<evidence type="ECO:0000256" key="1">
    <source>
        <dbReference type="SAM" id="MobiDB-lite"/>
    </source>
</evidence>
<accession>A0A8J3UV30</accession>
<comment type="caution">
    <text evidence="3">The sequence shown here is derived from an EMBL/GenBank/DDBJ whole genome shotgun (WGS) entry which is preliminary data.</text>
</comment>
<dbReference type="AlphaFoldDB" id="A0A8J3UV30"/>
<keyword evidence="4" id="KW-1185">Reference proteome</keyword>
<reference evidence="3" key="1">
    <citation type="submission" date="2021-01" db="EMBL/GenBank/DDBJ databases">
        <title>Whole genome shotgun sequence of Planotetraspora thailandica NBRC 104271.</title>
        <authorList>
            <person name="Komaki H."/>
            <person name="Tamura T."/>
        </authorList>
    </citation>
    <scope>NUCLEOTIDE SEQUENCE</scope>
    <source>
        <strain evidence="3">NBRC 104271</strain>
    </source>
</reference>
<feature type="transmembrane region" description="Helical" evidence="2">
    <location>
        <begin position="6"/>
        <end position="30"/>
    </location>
</feature>
<keyword evidence="2" id="KW-0812">Transmembrane</keyword>
<evidence type="ECO:0000256" key="2">
    <source>
        <dbReference type="SAM" id="Phobius"/>
    </source>
</evidence>
<name>A0A8J3UV30_9ACTN</name>
<evidence type="ECO:0000313" key="3">
    <source>
        <dbReference type="EMBL" id="GII51818.1"/>
    </source>
</evidence>
<organism evidence="3 4">
    <name type="scientific">Planotetraspora thailandica</name>
    <dbReference type="NCBI Taxonomy" id="487172"/>
    <lineage>
        <taxon>Bacteria</taxon>
        <taxon>Bacillati</taxon>
        <taxon>Actinomycetota</taxon>
        <taxon>Actinomycetes</taxon>
        <taxon>Streptosporangiales</taxon>
        <taxon>Streptosporangiaceae</taxon>
        <taxon>Planotetraspora</taxon>
    </lineage>
</organism>
<feature type="region of interest" description="Disordered" evidence="1">
    <location>
        <begin position="53"/>
        <end position="73"/>
    </location>
</feature>
<keyword evidence="2" id="KW-0472">Membrane</keyword>
<evidence type="ECO:0000313" key="4">
    <source>
        <dbReference type="Proteomes" id="UP000605992"/>
    </source>
</evidence>
<sequence length="73" mass="7771">MSGMTWIFVAVGLAMAGLSVLGFLSARVFVAARGLGLEIDRARQRLAPFSGEFSGERSDEQRVAIGANREGRG</sequence>
<dbReference type="EMBL" id="BOOR01000004">
    <property type="protein sequence ID" value="GII51818.1"/>
    <property type="molecule type" value="Genomic_DNA"/>
</dbReference>
<proteinExistence type="predicted"/>